<evidence type="ECO:0000313" key="5">
    <source>
        <dbReference type="EMBL" id="SMX39456.1"/>
    </source>
</evidence>
<name>A0A238KBM8_9RHOB</name>
<dbReference type="PANTHER" id="PTHR37418">
    <property type="entry name" value="3-KETO-5-AMINOHEXANOATE CLEAVAGE ENZYME-RELATED"/>
    <property type="match status" value="1"/>
</dbReference>
<reference evidence="5 6" key="1">
    <citation type="submission" date="2017-05" db="EMBL/GenBank/DDBJ databases">
        <authorList>
            <person name="Song R."/>
            <person name="Chenine A.L."/>
            <person name="Ruprecht R.M."/>
        </authorList>
    </citation>
    <scope>NUCLEOTIDE SEQUENCE [LARGE SCALE GENOMIC DNA]</scope>
    <source>
        <strain evidence="5 6">CECT 8663</strain>
    </source>
</reference>
<dbReference type="GO" id="GO:0046872">
    <property type="term" value="F:metal ion binding"/>
    <property type="evidence" value="ECO:0007669"/>
    <property type="project" value="UniProtKB-KW"/>
</dbReference>
<evidence type="ECO:0000313" key="6">
    <source>
        <dbReference type="Proteomes" id="UP000220836"/>
    </source>
</evidence>
<protein>
    <submittedName>
        <fullName evidence="5">3-keto-5-aminohexanoate cleavage enzyme</fullName>
        <ecNumber evidence="5">2.-.-.-</ecNumber>
    </submittedName>
</protein>
<dbReference type="GO" id="GO:0043720">
    <property type="term" value="F:3-keto-5-aminohexanoate cleavage activity"/>
    <property type="evidence" value="ECO:0007669"/>
    <property type="project" value="InterPro"/>
</dbReference>
<proteinExistence type="predicted"/>
<dbReference type="EMBL" id="FXYH01000005">
    <property type="protein sequence ID" value="SMX39456.1"/>
    <property type="molecule type" value="Genomic_DNA"/>
</dbReference>
<dbReference type="PANTHER" id="PTHR37418:SF2">
    <property type="entry name" value="3-KETO-5-AMINOHEXANOATE CLEAVAGE ENZYME"/>
    <property type="match status" value="1"/>
</dbReference>
<evidence type="ECO:0000256" key="1">
    <source>
        <dbReference type="ARBA" id="ARBA00001947"/>
    </source>
</evidence>
<evidence type="ECO:0000256" key="4">
    <source>
        <dbReference type="ARBA" id="ARBA00022833"/>
    </source>
</evidence>
<keyword evidence="4" id="KW-0862">Zinc</keyword>
<dbReference type="InterPro" id="IPR008567">
    <property type="entry name" value="BKACE"/>
</dbReference>
<organism evidence="5 6">
    <name type="scientific">Pelagimonas varians</name>
    <dbReference type="NCBI Taxonomy" id="696760"/>
    <lineage>
        <taxon>Bacteria</taxon>
        <taxon>Pseudomonadati</taxon>
        <taxon>Pseudomonadota</taxon>
        <taxon>Alphaproteobacteria</taxon>
        <taxon>Rhodobacterales</taxon>
        <taxon>Roseobacteraceae</taxon>
        <taxon>Pelagimonas</taxon>
    </lineage>
</organism>
<accession>A0A238KBM8</accession>
<comment type="cofactor">
    <cofactor evidence="1">
        <name>Zn(2+)</name>
        <dbReference type="ChEBI" id="CHEBI:29105"/>
    </cofactor>
</comment>
<dbReference type="AlphaFoldDB" id="A0A238KBM8"/>
<keyword evidence="6" id="KW-1185">Reference proteome</keyword>
<dbReference type="InterPro" id="IPR013785">
    <property type="entry name" value="Aldolase_TIM"/>
</dbReference>
<keyword evidence="3" id="KW-0479">Metal-binding</keyword>
<evidence type="ECO:0000256" key="3">
    <source>
        <dbReference type="ARBA" id="ARBA00022723"/>
    </source>
</evidence>
<sequence length="259" mass="28114">MTFSVLPQIMVAPNGARKSVADHAALPVSIGELVSDARQCFAAGAGGLHAHVRDASGAHVLDAGLYHELLSEMAAQIPKMLVQITTEAVGRYSPEQQMQLVRSVKPRCVSIALREMTQDQSDAKLRAFYHELNDAQVNVQHILYSPEEIGDFATRVSKGVIPRHNAEVLVVLGRYEKNQQSTPADLVPFMAGLQSHVPDMPWAVCAFGHQETACLVEAAKHGGKQRIGFENNLFNSDGTLAENNAQRVSELVRALGADQ</sequence>
<dbReference type="RefSeq" id="WP_245910765.1">
    <property type="nucleotide sequence ID" value="NZ_FXYH01000005.1"/>
</dbReference>
<dbReference type="Pfam" id="PF05853">
    <property type="entry name" value="BKACE"/>
    <property type="match status" value="1"/>
</dbReference>
<dbReference type="Gene3D" id="3.20.20.70">
    <property type="entry name" value="Aldolase class I"/>
    <property type="match status" value="1"/>
</dbReference>
<keyword evidence="2 5" id="KW-0808">Transferase</keyword>
<gene>
    <name evidence="5" type="primary">kce_4</name>
    <name evidence="5" type="ORF">PEV8663_01720</name>
</gene>
<dbReference type="Proteomes" id="UP000220836">
    <property type="component" value="Unassembled WGS sequence"/>
</dbReference>
<dbReference type="EC" id="2.-.-.-" evidence="5"/>
<evidence type="ECO:0000256" key="2">
    <source>
        <dbReference type="ARBA" id="ARBA00022679"/>
    </source>
</evidence>